<dbReference type="InterPro" id="IPR017117">
    <property type="entry name" value="Nob1_euk"/>
</dbReference>
<comment type="similarity">
    <text evidence="2 8">Belongs to the NOB1 family.</text>
</comment>
<feature type="region of interest" description="Disordered" evidence="10">
    <location>
        <begin position="474"/>
        <end position="496"/>
    </location>
</feature>
<dbReference type="InterPro" id="IPR033411">
    <property type="entry name" value="Ribonuclease_PIN"/>
</dbReference>
<dbReference type="GO" id="GO:0030688">
    <property type="term" value="C:preribosome, small subunit precursor"/>
    <property type="evidence" value="ECO:0007669"/>
    <property type="project" value="TreeGrafter"/>
</dbReference>
<keyword evidence="7 8" id="KW-0539">Nucleus</keyword>
<dbReference type="FunFam" id="3.40.50.1010:FF:000020">
    <property type="entry name" value="20S-pre-rRNA D-site endonuclease NOB1"/>
    <property type="match status" value="1"/>
</dbReference>
<keyword evidence="4 8" id="KW-0479">Metal-binding</keyword>
<dbReference type="Pfam" id="PF08772">
    <property type="entry name" value="Zn_ribbon_NOB1"/>
    <property type="match status" value="1"/>
</dbReference>
<dbReference type="GO" id="GO:0005737">
    <property type="term" value="C:cytoplasm"/>
    <property type="evidence" value="ECO:0007669"/>
    <property type="project" value="UniProtKB-ARBA"/>
</dbReference>
<dbReference type="Pfam" id="PF17146">
    <property type="entry name" value="PIN_6"/>
    <property type="match status" value="1"/>
</dbReference>
<dbReference type="PANTHER" id="PTHR12814">
    <property type="entry name" value="RNA-BINDING PROTEIN NOB1"/>
    <property type="match status" value="1"/>
</dbReference>
<evidence type="ECO:0008006" key="15">
    <source>
        <dbReference type="Google" id="ProtNLM"/>
    </source>
</evidence>
<feature type="domain" description="Ribonuclease PIN" evidence="12">
    <location>
        <begin position="30"/>
        <end position="114"/>
    </location>
</feature>
<dbReference type="PANTHER" id="PTHR12814:SF2">
    <property type="entry name" value="RNA-BINDING PROTEIN NOB1"/>
    <property type="match status" value="1"/>
</dbReference>
<feature type="binding site" evidence="9">
    <location>
        <position position="358"/>
    </location>
    <ligand>
        <name>Zn(2+)</name>
        <dbReference type="ChEBI" id="CHEBI:29105"/>
    </ligand>
</feature>
<organism evidence="13 14">
    <name type="scientific">Symbiochloris irregularis</name>
    <dbReference type="NCBI Taxonomy" id="706552"/>
    <lineage>
        <taxon>Eukaryota</taxon>
        <taxon>Viridiplantae</taxon>
        <taxon>Chlorophyta</taxon>
        <taxon>core chlorophytes</taxon>
        <taxon>Trebouxiophyceae</taxon>
        <taxon>Trebouxiales</taxon>
        <taxon>Trebouxiaceae</taxon>
        <taxon>Symbiochloris</taxon>
    </lineage>
</organism>
<evidence type="ECO:0000256" key="1">
    <source>
        <dbReference type="ARBA" id="ARBA00004123"/>
    </source>
</evidence>
<dbReference type="PIRSF" id="PIRSF037125">
    <property type="entry name" value="D-site_20S_pre-rRNA_nuclease"/>
    <property type="match status" value="1"/>
</dbReference>
<dbReference type="GO" id="GO:0046872">
    <property type="term" value="F:metal ion binding"/>
    <property type="evidence" value="ECO:0007669"/>
    <property type="project" value="UniProtKB-UniRule"/>
</dbReference>
<evidence type="ECO:0000256" key="3">
    <source>
        <dbReference type="ARBA" id="ARBA00022722"/>
    </source>
</evidence>
<dbReference type="GO" id="GO:0004521">
    <property type="term" value="F:RNA endonuclease activity"/>
    <property type="evidence" value="ECO:0007669"/>
    <property type="project" value="UniProtKB-UniRule"/>
</dbReference>
<feature type="compositionally biased region" description="Acidic residues" evidence="10">
    <location>
        <begin position="291"/>
        <end position="311"/>
    </location>
</feature>
<dbReference type="GO" id="GO:0031981">
    <property type="term" value="C:nuclear lumen"/>
    <property type="evidence" value="ECO:0007669"/>
    <property type="project" value="UniProtKB-ARBA"/>
</dbReference>
<evidence type="ECO:0000256" key="5">
    <source>
        <dbReference type="ARBA" id="ARBA00022801"/>
    </source>
</evidence>
<feature type="compositionally biased region" description="Basic residues" evidence="10">
    <location>
        <begin position="259"/>
        <end position="269"/>
    </location>
</feature>
<evidence type="ECO:0000256" key="2">
    <source>
        <dbReference type="ARBA" id="ARBA00005858"/>
    </source>
</evidence>
<feature type="binding site" evidence="9">
    <location>
        <position position="376"/>
    </location>
    <ligand>
        <name>Zn(2+)</name>
        <dbReference type="ChEBI" id="CHEBI:29105"/>
    </ligand>
</feature>
<dbReference type="GO" id="GO:0030490">
    <property type="term" value="P:maturation of SSU-rRNA"/>
    <property type="evidence" value="ECO:0007669"/>
    <property type="project" value="TreeGrafter"/>
</dbReference>
<protein>
    <recommendedName>
        <fullName evidence="15">20S-pre-rRNA D-site endonuclease NOB1</fullName>
    </recommendedName>
</protein>
<dbReference type="InterPro" id="IPR039907">
    <property type="entry name" value="NOB1"/>
</dbReference>
<keyword evidence="14" id="KW-1185">Reference proteome</keyword>
<comment type="caution">
    <text evidence="13">The sequence shown here is derived from an EMBL/GenBank/DDBJ whole genome shotgun (WGS) entry which is preliminary data.</text>
</comment>
<proteinExistence type="inferred from homology"/>
<feature type="region of interest" description="Disordered" evidence="10">
    <location>
        <begin position="121"/>
        <end position="311"/>
    </location>
</feature>
<evidence type="ECO:0000256" key="7">
    <source>
        <dbReference type="ARBA" id="ARBA00023242"/>
    </source>
</evidence>
<name>A0AAW1NUM6_9CHLO</name>
<dbReference type="Gene3D" id="3.40.50.1010">
    <property type="entry name" value="5'-nuclease"/>
    <property type="match status" value="1"/>
</dbReference>
<evidence type="ECO:0000256" key="4">
    <source>
        <dbReference type="ARBA" id="ARBA00022723"/>
    </source>
</evidence>
<evidence type="ECO:0000313" key="14">
    <source>
        <dbReference type="Proteomes" id="UP001465755"/>
    </source>
</evidence>
<evidence type="ECO:0000259" key="11">
    <source>
        <dbReference type="Pfam" id="PF08772"/>
    </source>
</evidence>
<evidence type="ECO:0000256" key="8">
    <source>
        <dbReference type="PIRNR" id="PIRNR037125"/>
    </source>
</evidence>
<evidence type="ECO:0000256" key="10">
    <source>
        <dbReference type="SAM" id="MobiDB-lite"/>
    </source>
</evidence>
<reference evidence="13 14" key="1">
    <citation type="journal article" date="2024" name="Nat. Commun.">
        <title>Phylogenomics reveals the evolutionary origins of lichenization in chlorophyte algae.</title>
        <authorList>
            <person name="Puginier C."/>
            <person name="Libourel C."/>
            <person name="Otte J."/>
            <person name="Skaloud P."/>
            <person name="Haon M."/>
            <person name="Grisel S."/>
            <person name="Petersen M."/>
            <person name="Berrin J.G."/>
            <person name="Delaux P.M."/>
            <person name="Dal Grande F."/>
            <person name="Keller J."/>
        </authorList>
    </citation>
    <scope>NUCLEOTIDE SEQUENCE [LARGE SCALE GENOMIC DNA]</scope>
    <source>
        <strain evidence="13 14">SAG 2036</strain>
    </source>
</reference>
<gene>
    <name evidence="13" type="ORF">WJX73_007232</name>
</gene>
<feature type="compositionally biased region" description="Low complexity" evidence="10">
    <location>
        <begin position="277"/>
        <end position="290"/>
    </location>
</feature>
<dbReference type="Gene3D" id="6.20.210.10">
    <property type="entry name" value="Nin one binding (NOB1), Zn-ribbon-like"/>
    <property type="match status" value="1"/>
</dbReference>
<dbReference type="EMBL" id="JALJOQ010000099">
    <property type="protein sequence ID" value="KAK9798214.1"/>
    <property type="molecule type" value="Genomic_DNA"/>
</dbReference>
<dbReference type="CDD" id="cd09876">
    <property type="entry name" value="PIN_Nob1-like"/>
    <property type="match status" value="1"/>
</dbReference>
<keyword evidence="6 8" id="KW-0862">Zinc</keyword>
<dbReference type="InterPro" id="IPR014881">
    <property type="entry name" value="NOB1_Zn-bd"/>
</dbReference>
<dbReference type="AlphaFoldDB" id="A0AAW1NUM6"/>
<evidence type="ECO:0000256" key="6">
    <source>
        <dbReference type="ARBA" id="ARBA00022833"/>
    </source>
</evidence>
<dbReference type="GO" id="GO:0016787">
    <property type="term" value="F:hydrolase activity"/>
    <property type="evidence" value="ECO:0007669"/>
    <property type="project" value="UniProtKB-KW"/>
</dbReference>
<dbReference type="SUPFAM" id="SSF144206">
    <property type="entry name" value="NOB1 zinc finger-like"/>
    <property type="match status" value="1"/>
</dbReference>
<evidence type="ECO:0000259" key="12">
    <source>
        <dbReference type="Pfam" id="PF17146"/>
    </source>
</evidence>
<feature type="binding site" evidence="9">
    <location>
        <position position="373"/>
    </location>
    <ligand>
        <name>Zn(2+)</name>
        <dbReference type="ChEBI" id="CHEBI:29105"/>
    </ligand>
</feature>
<comment type="subcellular location">
    <subcellularLocation>
        <location evidence="1">Nucleus</location>
    </subcellularLocation>
</comment>
<feature type="domain" description="Nin one binding (NOB1) Zn-ribbon-like" evidence="11">
    <location>
        <begin position="348"/>
        <end position="417"/>
    </location>
</feature>
<feature type="compositionally biased region" description="Polar residues" evidence="10">
    <location>
        <begin position="179"/>
        <end position="197"/>
    </location>
</feature>
<dbReference type="Proteomes" id="UP001465755">
    <property type="component" value="Unassembled WGS sequence"/>
</dbReference>
<keyword evidence="5" id="KW-0378">Hydrolase</keyword>
<dbReference type="InterPro" id="IPR036283">
    <property type="entry name" value="NOB1_Zf-like_sf"/>
</dbReference>
<evidence type="ECO:0000313" key="13">
    <source>
        <dbReference type="EMBL" id="KAK9798214.1"/>
    </source>
</evidence>
<keyword evidence="3" id="KW-0540">Nuclease</keyword>
<sequence>MTWAAIASQPGKPRPQIIPATPTSTGTTAVLDASAIIAGFDRNLADNLTTVPEVLQECKDAVAKQRLQLLPEGISIEQPSPESLKRVAAFAKAVGEYQSLSAVDIHLLALTHTLELAVHGDSHLRTSPAPPRMAPKHRRGPKKLPGWGDQGGDWAQLDSLNISEDAAQDLGGPGADQASKVSSNVQQLPSTDAQNRPGSEAEQQKASAGEPATVADDAADDDSADDDSDSDDSAGSTDDKGNQDSEAWETAAKSGGAARKQRRSQRRKQAWAEHHAQQQQQQQQEASEAAALEDDSASDGDDVITEASTQDDDEARKGCVALVTGDYAMQNVCLQMGMRLVAPDGARVTRVARWAMRCAACFKVTLEQGRMFCGQCGNAALDKVEVVVGSDGMLQYGVRKRHNLRGTRYSLPKPQGGKASQPILREDVLLQRMPRVKKQADLPDAFAPEYTLKDSWLAKPGSIKGAQIDQVTAAASLGHTRRNPNERWMSRSNRRK</sequence>
<accession>A0AAW1NUM6</accession>
<feature type="binding site" evidence="9">
    <location>
        <position position="361"/>
    </location>
    <ligand>
        <name>Zn(2+)</name>
        <dbReference type="ChEBI" id="CHEBI:29105"/>
    </ligand>
</feature>
<evidence type="ECO:0000256" key="9">
    <source>
        <dbReference type="PIRSR" id="PIRSR037125-1"/>
    </source>
</evidence>
<feature type="compositionally biased region" description="Acidic residues" evidence="10">
    <location>
        <begin position="217"/>
        <end position="232"/>
    </location>
</feature>